<protein>
    <recommendedName>
        <fullName evidence="4">DUF4382 domain-containing protein</fullName>
    </recommendedName>
</protein>
<keyword evidence="3" id="KW-1185">Reference proteome</keyword>
<dbReference type="Proteomes" id="UP001310022">
    <property type="component" value="Unassembled WGS sequence"/>
</dbReference>
<reference evidence="2 3" key="1">
    <citation type="submission" date="2021-12" db="EMBL/GenBank/DDBJ databases">
        <title>Genome sequencing of bacteria with rrn-lacking chromosome and rrn-plasmid.</title>
        <authorList>
            <person name="Anda M."/>
            <person name="Iwasaki W."/>
        </authorList>
    </citation>
    <scope>NUCLEOTIDE SEQUENCE [LARGE SCALE GENOMIC DNA]</scope>
    <source>
        <strain evidence="2 3">NBRC 15940</strain>
    </source>
</reference>
<dbReference type="AlphaFoldDB" id="A0AAN4VVC7"/>
<keyword evidence="1" id="KW-0732">Signal</keyword>
<organism evidence="2 3">
    <name type="scientific">Persicobacter diffluens</name>
    <dbReference type="NCBI Taxonomy" id="981"/>
    <lineage>
        <taxon>Bacteria</taxon>
        <taxon>Pseudomonadati</taxon>
        <taxon>Bacteroidota</taxon>
        <taxon>Cytophagia</taxon>
        <taxon>Cytophagales</taxon>
        <taxon>Persicobacteraceae</taxon>
        <taxon>Persicobacter</taxon>
    </lineage>
</organism>
<evidence type="ECO:0008006" key="4">
    <source>
        <dbReference type="Google" id="ProtNLM"/>
    </source>
</evidence>
<feature type="signal peptide" evidence="1">
    <location>
        <begin position="1"/>
        <end position="21"/>
    </location>
</feature>
<accession>A0AAN4VVC7</accession>
<proteinExistence type="predicted"/>
<evidence type="ECO:0000313" key="3">
    <source>
        <dbReference type="Proteomes" id="UP001310022"/>
    </source>
</evidence>
<gene>
    <name evidence="2" type="ORF">PEDI_09200</name>
</gene>
<name>A0AAN4VVC7_9BACT</name>
<sequence length="280" mass="30584">MKNFFYLPLLAMMTLVFTSCSETEDILPDSTTVEITATGTPTGVITPGTQISVALKLRSSDNSLKGLVMSGPGVEHTYEDIANTDKDEMPKEGLRSGDEYVYTNSKQIDYVMNHTVSQDEFEAAQETGKMVYEFILSDKNGQKTTSVEFEVSPDETPLVEDDFAFVRVGTNNPDLSEYGLVWESNTSEAAIIKKGADKFVELEASTYAEITSKEGLIAAVDAADDMADFRKISVEQSADYNLVIATKNGDKYYIMNITRGEVETGDAAGTKVTISGKAKK</sequence>
<dbReference type="RefSeq" id="WP_338236139.1">
    <property type="nucleotide sequence ID" value="NZ_BQKE01000001.1"/>
</dbReference>
<comment type="caution">
    <text evidence="2">The sequence shown here is derived from an EMBL/GenBank/DDBJ whole genome shotgun (WGS) entry which is preliminary data.</text>
</comment>
<dbReference type="EMBL" id="BQKE01000001">
    <property type="protein sequence ID" value="GJM60368.1"/>
    <property type="molecule type" value="Genomic_DNA"/>
</dbReference>
<evidence type="ECO:0000256" key="1">
    <source>
        <dbReference type="SAM" id="SignalP"/>
    </source>
</evidence>
<feature type="chain" id="PRO_5042987315" description="DUF4382 domain-containing protein" evidence="1">
    <location>
        <begin position="22"/>
        <end position="280"/>
    </location>
</feature>
<dbReference type="PROSITE" id="PS51257">
    <property type="entry name" value="PROKAR_LIPOPROTEIN"/>
    <property type="match status" value="1"/>
</dbReference>
<evidence type="ECO:0000313" key="2">
    <source>
        <dbReference type="EMBL" id="GJM60368.1"/>
    </source>
</evidence>